<feature type="compositionally biased region" description="Polar residues" evidence="1">
    <location>
        <begin position="212"/>
        <end position="229"/>
    </location>
</feature>
<evidence type="ECO:0000256" key="1">
    <source>
        <dbReference type="SAM" id="MobiDB-lite"/>
    </source>
</evidence>
<dbReference type="EMBL" id="PNQX01000004">
    <property type="protein sequence ID" value="PMQ18618.1"/>
    <property type="molecule type" value="Genomic_DNA"/>
</dbReference>
<proteinExistence type="predicted"/>
<evidence type="ECO:0008006" key="4">
    <source>
        <dbReference type="Google" id="ProtNLM"/>
    </source>
</evidence>
<accession>A0A2N7RXL4</accession>
<gene>
    <name evidence="2" type="ORF">CIK84_17585</name>
</gene>
<reference evidence="2 3" key="1">
    <citation type="journal article" date="2017" name="Elife">
        <title>Extensive horizontal gene transfer in cheese-associated bacteria.</title>
        <authorList>
            <person name="Bonham K.S."/>
            <person name="Wolfe B.E."/>
            <person name="Dutton R.J."/>
        </authorList>
    </citation>
    <scope>NUCLEOTIDE SEQUENCE [LARGE SCALE GENOMIC DNA]</scope>
    <source>
        <strain evidence="2 3">JB182</strain>
    </source>
</reference>
<dbReference type="AlphaFoldDB" id="A0A2N7RXL4"/>
<sequence>MVHLAVLAGGLTLGAAGLVVWAFWPRDEGAEDAETRVLKPQQGGVQSLTVPLLLFASVTAFMPSEVSGEQSVRIEGQHLQMESLPSAEMKKMSPGSSASWVVDTWSVAPDDGTIELSIMSGPAQSDATLPLVFAVTNCAVQLELPLDSGCPDGSPWETREFKTADLNAVKERKIVAFSASAKQRVVITGHLVADSAKAVHDASATILLSASGSGETISTSPDDTPNIPSTPKEENKALPPTGVENVLLLSVIGLVTLALGTLLARRSKVPGDIDA</sequence>
<feature type="region of interest" description="Disordered" evidence="1">
    <location>
        <begin position="212"/>
        <end position="238"/>
    </location>
</feature>
<organism evidence="2 3">
    <name type="scientific">Glutamicibacter arilaitensis</name>
    <dbReference type="NCBI Taxonomy" id="256701"/>
    <lineage>
        <taxon>Bacteria</taxon>
        <taxon>Bacillati</taxon>
        <taxon>Actinomycetota</taxon>
        <taxon>Actinomycetes</taxon>
        <taxon>Micrococcales</taxon>
        <taxon>Micrococcaceae</taxon>
        <taxon>Glutamicibacter</taxon>
    </lineage>
</organism>
<comment type="caution">
    <text evidence="2">The sequence shown here is derived from an EMBL/GenBank/DDBJ whole genome shotgun (WGS) entry which is preliminary data.</text>
</comment>
<protein>
    <recommendedName>
        <fullName evidence="4">LPXTG cell wall anchor domain-containing protein</fullName>
    </recommendedName>
</protein>
<evidence type="ECO:0000313" key="2">
    <source>
        <dbReference type="EMBL" id="PMQ18618.1"/>
    </source>
</evidence>
<name>A0A2N7RXL4_9MICC</name>
<dbReference type="Proteomes" id="UP000235739">
    <property type="component" value="Unassembled WGS sequence"/>
</dbReference>
<evidence type="ECO:0000313" key="3">
    <source>
        <dbReference type="Proteomes" id="UP000235739"/>
    </source>
</evidence>